<dbReference type="Proteomes" id="UP000789901">
    <property type="component" value="Unassembled WGS sequence"/>
</dbReference>
<reference evidence="1 2" key="1">
    <citation type="submission" date="2021-06" db="EMBL/GenBank/DDBJ databases">
        <authorList>
            <person name="Kallberg Y."/>
            <person name="Tangrot J."/>
            <person name="Rosling A."/>
        </authorList>
    </citation>
    <scope>NUCLEOTIDE SEQUENCE [LARGE SCALE GENOMIC DNA]</scope>
    <source>
        <strain evidence="1 2">120-4 pot B 10/14</strain>
    </source>
</reference>
<proteinExistence type="predicted"/>
<dbReference type="EMBL" id="CAJVQB010004526">
    <property type="protein sequence ID" value="CAG8638380.1"/>
    <property type="molecule type" value="Genomic_DNA"/>
</dbReference>
<comment type="caution">
    <text evidence="1">The sequence shown here is derived from an EMBL/GenBank/DDBJ whole genome shotgun (WGS) entry which is preliminary data.</text>
</comment>
<evidence type="ECO:0000313" key="2">
    <source>
        <dbReference type="Proteomes" id="UP000789901"/>
    </source>
</evidence>
<keyword evidence="2" id="KW-1185">Reference proteome</keyword>
<protein>
    <submittedName>
        <fullName evidence="1">4593_t:CDS:1</fullName>
    </submittedName>
</protein>
<accession>A0ABN7UN87</accession>
<gene>
    <name evidence="1" type="ORF">GMARGA_LOCUS8709</name>
</gene>
<organism evidence="1 2">
    <name type="scientific">Gigaspora margarita</name>
    <dbReference type="NCBI Taxonomy" id="4874"/>
    <lineage>
        <taxon>Eukaryota</taxon>
        <taxon>Fungi</taxon>
        <taxon>Fungi incertae sedis</taxon>
        <taxon>Mucoromycota</taxon>
        <taxon>Glomeromycotina</taxon>
        <taxon>Glomeromycetes</taxon>
        <taxon>Diversisporales</taxon>
        <taxon>Gigasporaceae</taxon>
        <taxon>Gigaspora</taxon>
    </lineage>
</organism>
<name>A0ABN7UN87_GIGMA</name>
<sequence length="215" mass="24452">MNDKISINKADNIIAIDKDSNIIAIDKGNNLITNDNDNRITNEIDEISIERDNRTRPHYNYNGKIINCMESLGILYGIGYNINCIIGADFLTNTAFITVVGYNFYDNESTPIAMLFGKELFYETGEKFMSILVAISAFGRARAINPQAVYTSRFISFRELKILNSQEICTTGIINDDNKIIESQENNQIIESQEDNIPNEHMNKLMLEIENIKPH</sequence>
<evidence type="ECO:0000313" key="1">
    <source>
        <dbReference type="EMBL" id="CAG8638380.1"/>
    </source>
</evidence>